<reference evidence="2" key="1">
    <citation type="journal article" date="2019" name="Int. J. Syst. Evol. Microbiol.">
        <title>The Global Catalogue of Microorganisms (GCM) 10K type strain sequencing project: providing services to taxonomists for standard genome sequencing and annotation.</title>
        <authorList>
            <consortium name="The Broad Institute Genomics Platform"/>
            <consortium name="The Broad Institute Genome Sequencing Center for Infectious Disease"/>
            <person name="Wu L."/>
            <person name="Ma J."/>
        </authorList>
    </citation>
    <scope>NUCLEOTIDE SEQUENCE [LARGE SCALE GENOMIC DNA]</scope>
    <source>
        <strain evidence="2">CGMCC 1.10130</strain>
    </source>
</reference>
<protein>
    <submittedName>
        <fullName evidence="1">Uncharacterized protein</fullName>
    </submittedName>
</protein>
<accession>A0A8J2U9M6</accession>
<evidence type="ECO:0000313" key="1">
    <source>
        <dbReference type="EMBL" id="GGA88868.1"/>
    </source>
</evidence>
<evidence type="ECO:0000313" key="2">
    <source>
        <dbReference type="Proteomes" id="UP000619743"/>
    </source>
</evidence>
<dbReference type="RefSeq" id="WP_087507476.1">
    <property type="nucleotide sequence ID" value="NZ_BMDX01000026.1"/>
</dbReference>
<name>A0A8J2U9M6_9GAMM</name>
<keyword evidence="2" id="KW-1185">Reference proteome</keyword>
<dbReference type="EMBL" id="BMDX01000026">
    <property type="protein sequence ID" value="GGA88868.1"/>
    <property type="molecule type" value="Genomic_DNA"/>
</dbReference>
<organism evidence="1 2">
    <name type="scientific">Neiella marina</name>
    <dbReference type="NCBI Taxonomy" id="508461"/>
    <lineage>
        <taxon>Bacteria</taxon>
        <taxon>Pseudomonadati</taxon>
        <taxon>Pseudomonadota</taxon>
        <taxon>Gammaproteobacteria</taxon>
        <taxon>Alteromonadales</taxon>
        <taxon>Echinimonadaceae</taxon>
        <taxon>Neiella</taxon>
    </lineage>
</organism>
<proteinExistence type="predicted"/>
<dbReference type="Proteomes" id="UP000619743">
    <property type="component" value="Unassembled WGS sequence"/>
</dbReference>
<comment type="caution">
    <text evidence="1">The sequence shown here is derived from an EMBL/GenBank/DDBJ whole genome shotgun (WGS) entry which is preliminary data.</text>
</comment>
<sequence>MRIQQNNSLAIDHSSIATSRADTAQLARCPESVAKMVRADNLSSFAISDDELKHRSLSMVIAENIILSLAH</sequence>
<dbReference type="AlphaFoldDB" id="A0A8J2U9M6"/>
<gene>
    <name evidence="1" type="ORF">GCM10011369_33760</name>
</gene>